<organism evidence="1">
    <name type="scientific">Anopheles triannulatus</name>
    <dbReference type="NCBI Taxonomy" id="58253"/>
    <lineage>
        <taxon>Eukaryota</taxon>
        <taxon>Metazoa</taxon>
        <taxon>Ecdysozoa</taxon>
        <taxon>Arthropoda</taxon>
        <taxon>Hexapoda</taxon>
        <taxon>Insecta</taxon>
        <taxon>Pterygota</taxon>
        <taxon>Neoptera</taxon>
        <taxon>Endopterygota</taxon>
        <taxon>Diptera</taxon>
        <taxon>Nematocera</taxon>
        <taxon>Culicoidea</taxon>
        <taxon>Culicidae</taxon>
        <taxon>Anophelinae</taxon>
        <taxon>Anopheles</taxon>
    </lineage>
</organism>
<reference evidence="1" key="1">
    <citation type="submission" date="2018-01" db="EMBL/GenBank/DDBJ databases">
        <title>An insight into the sialome of Amazonian anophelines.</title>
        <authorList>
            <person name="Ribeiro J.M."/>
            <person name="Scarpassa V."/>
            <person name="Calvo E."/>
        </authorList>
    </citation>
    <scope>NUCLEOTIDE SEQUENCE</scope>
    <source>
        <tissue evidence="1">Salivary glands</tissue>
    </source>
</reference>
<accession>A0A2M4B4N2</accession>
<proteinExistence type="predicted"/>
<protein>
    <submittedName>
        <fullName evidence="1">Putative secreted protein</fullName>
    </submittedName>
</protein>
<dbReference type="EMBL" id="GGFK01014631">
    <property type="protein sequence ID" value="MBW47952.1"/>
    <property type="molecule type" value="Transcribed_RNA"/>
</dbReference>
<name>A0A2M4B4N2_9DIPT</name>
<evidence type="ECO:0000313" key="1">
    <source>
        <dbReference type="EMBL" id="MBW47952.1"/>
    </source>
</evidence>
<sequence>MFARNIKGEFLNRPTLCIFVFLEFACTLLLSRPFSSTFFPRLFSSLRFQCCRFFPPTVPLTAADANHLAALALFK</sequence>
<dbReference type="AlphaFoldDB" id="A0A2M4B4N2"/>